<protein>
    <recommendedName>
        <fullName evidence="5 10">Carbonic anhydrase</fullName>
        <ecNumber evidence="5 10">4.2.1.1</ecNumber>
    </recommendedName>
</protein>
<evidence type="ECO:0000256" key="10">
    <source>
        <dbReference type="RuleBase" id="RU367011"/>
    </source>
</evidence>
<dbReference type="GO" id="GO:0008270">
    <property type="term" value="F:zinc ion binding"/>
    <property type="evidence" value="ECO:0007669"/>
    <property type="project" value="UniProtKB-UniRule"/>
</dbReference>
<dbReference type="OrthoDB" id="429145at2759"/>
<dbReference type="InterPro" id="IPR001148">
    <property type="entry name" value="CA_dom"/>
</dbReference>
<evidence type="ECO:0000313" key="12">
    <source>
        <dbReference type="EMBL" id="KAH1123239.1"/>
    </source>
</evidence>
<keyword evidence="7 10" id="KW-0862">Zinc</keyword>
<evidence type="ECO:0000259" key="11">
    <source>
        <dbReference type="PROSITE" id="PS51144"/>
    </source>
</evidence>
<dbReference type="GO" id="GO:0006730">
    <property type="term" value="P:one-carbon metabolic process"/>
    <property type="evidence" value="ECO:0007669"/>
    <property type="project" value="TreeGrafter"/>
</dbReference>
<dbReference type="PANTHER" id="PTHR18952">
    <property type="entry name" value="CARBONIC ANHYDRASE"/>
    <property type="match status" value="1"/>
</dbReference>
<comment type="function">
    <text evidence="2 10">Reversible hydration of carbon dioxide.</text>
</comment>
<organism evidence="12 13">
    <name type="scientific">Gossypium stocksii</name>
    <dbReference type="NCBI Taxonomy" id="47602"/>
    <lineage>
        <taxon>Eukaryota</taxon>
        <taxon>Viridiplantae</taxon>
        <taxon>Streptophyta</taxon>
        <taxon>Embryophyta</taxon>
        <taxon>Tracheophyta</taxon>
        <taxon>Spermatophyta</taxon>
        <taxon>Magnoliopsida</taxon>
        <taxon>eudicotyledons</taxon>
        <taxon>Gunneridae</taxon>
        <taxon>Pentapetalae</taxon>
        <taxon>rosids</taxon>
        <taxon>malvids</taxon>
        <taxon>Malvales</taxon>
        <taxon>Malvaceae</taxon>
        <taxon>Malvoideae</taxon>
        <taxon>Gossypium</taxon>
    </lineage>
</organism>
<dbReference type="Proteomes" id="UP000828251">
    <property type="component" value="Unassembled WGS sequence"/>
</dbReference>
<evidence type="ECO:0000256" key="6">
    <source>
        <dbReference type="ARBA" id="ARBA00022723"/>
    </source>
</evidence>
<comment type="similarity">
    <text evidence="4">Belongs to the alpha-class carbonic anhydrase family.</text>
</comment>
<dbReference type="PROSITE" id="PS51144">
    <property type="entry name" value="ALPHA_CA_2"/>
    <property type="match status" value="2"/>
</dbReference>
<dbReference type="EC" id="4.2.1.1" evidence="5 10"/>
<dbReference type="PROSITE" id="PS00162">
    <property type="entry name" value="ALPHA_CA_1"/>
    <property type="match status" value="2"/>
</dbReference>
<dbReference type="SUPFAM" id="SSF51069">
    <property type="entry name" value="Carbonic anhydrase"/>
    <property type="match status" value="2"/>
</dbReference>
<keyword evidence="6 10" id="KW-0479">Metal-binding</keyword>
<dbReference type="Pfam" id="PF00194">
    <property type="entry name" value="Carb_anhydrase"/>
    <property type="match status" value="2"/>
</dbReference>
<evidence type="ECO:0000256" key="3">
    <source>
        <dbReference type="ARBA" id="ARBA00004470"/>
    </source>
</evidence>
<evidence type="ECO:0000256" key="8">
    <source>
        <dbReference type="ARBA" id="ARBA00023239"/>
    </source>
</evidence>
<comment type="catalytic activity">
    <reaction evidence="9 10">
        <text>hydrogencarbonate + H(+) = CO2 + H2O</text>
        <dbReference type="Rhea" id="RHEA:10748"/>
        <dbReference type="ChEBI" id="CHEBI:15377"/>
        <dbReference type="ChEBI" id="CHEBI:15378"/>
        <dbReference type="ChEBI" id="CHEBI:16526"/>
        <dbReference type="ChEBI" id="CHEBI:17544"/>
        <dbReference type="EC" id="4.2.1.1"/>
    </reaction>
</comment>
<evidence type="ECO:0000256" key="9">
    <source>
        <dbReference type="ARBA" id="ARBA00048348"/>
    </source>
</evidence>
<feature type="domain" description="Alpha-carbonic anhydrase" evidence="11">
    <location>
        <begin position="1"/>
        <end position="180"/>
    </location>
</feature>
<keyword evidence="8 10" id="KW-0456">Lyase</keyword>
<name>A0A9D3WER5_9ROSI</name>
<accession>A0A9D3WER5</accession>
<comment type="cofactor">
    <cofactor evidence="1 10">
        <name>Zn(2+)</name>
        <dbReference type="ChEBI" id="CHEBI:29105"/>
    </cofactor>
</comment>
<comment type="similarity">
    <text evidence="10">Belongs to the alpha-carbonic anhydrase family.</text>
</comment>
<dbReference type="GO" id="GO:0009570">
    <property type="term" value="C:chloroplast stroma"/>
    <property type="evidence" value="ECO:0007669"/>
    <property type="project" value="UniProtKB-SubCell"/>
</dbReference>
<dbReference type="PANTHER" id="PTHR18952:SF201">
    <property type="entry name" value="CARBONIC ANHYDRASE"/>
    <property type="match status" value="1"/>
</dbReference>
<evidence type="ECO:0000256" key="2">
    <source>
        <dbReference type="ARBA" id="ARBA00002904"/>
    </source>
</evidence>
<reference evidence="12 13" key="1">
    <citation type="journal article" date="2021" name="Plant Biotechnol. J.">
        <title>Multi-omics assisted identification of the key and species-specific regulatory components of drought-tolerant mechanisms in Gossypium stocksii.</title>
        <authorList>
            <person name="Yu D."/>
            <person name="Ke L."/>
            <person name="Zhang D."/>
            <person name="Wu Y."/>
            <person name="Sun Y."/>
            <person name="Mei J."/>
            <person name="Sun J."/>
            <person name="Sun Y."/>
        </authorList>
    </citation>
    <scope>NUCLEOTIDE SEQUENCE [LARGE SCALE GENOMIC DNA]</scope>
    <source>
        <strain evidence="13">cv. E1</strain>
        <tissue evidence="12">Leaf</tissue>
    </source>
</reference>
<evidence type="ECO:0000256" key="7">
    <source>
        <dbReference type="ARBA" id="ARBA00022833"/>
    </source>
</evidence>
<evidence type="ECO:0000256" key="1">
    <source>
        <dbReference type="ARBA" id="ARBA00001947"/>
    </source>
</evidence>
<dbReference type="InterPro" id="IPR036398">
    <property type="entry name" value="CA_dom_sf"/>
</dbReference>
<gene>
    <name evidence="12" type="ORF">J1N35_006399</name>
</gene>
<dbReference type="InterPro" id="IPR041891">
    <property type="entry name" value="Alpha_CA_prokaryot-like"/>
</dbReference>
<dbReference type="SMART" id="SM01057">
    <property type="entry name" value="Carb_anhydrase"/>
    <property type="match status" value="2"/>
</dbReference>
<keyword evidence="13" id="KW-1185">Reference proteome</keyword>
<comment type="caution">
    <text evidence="12">The sequence shown here is derived from an EMBL/GenBank/DDBJ whole genome shotgun (WGS) entry which is preliminary data.</text>
</comment>
<sequence length="428" mass="48473">MLYKPTKLIVKNRGHDISLQIHWLKSAGSIKINGTEYFLQQAHWHSPSEHAIDGIRYALEVHLVHQAKDPKVKHNLAVIGILYKYGKPDAFLSKLLGDISAMNDQIHEKPLGFVDPTHIDIRMGRKAYYRYIGSLTVPPCTEGVIWSVQKQGQKQPIFIPLFLIFSVLFLCFSASVASNDEEVEDEREFDYNENGEKGPHRWGDLKVEWAACKNGAMQSPIDLTNDRVKIMTDSVKLQKNYKPAESILKNRGHDISLQWPDHKAGSITIDGIEYVLLQVHWHSPSEHTINGKRYALEAHMVHKAADPNVKSKLAVSALLYEDGSPNDFLSKLISNITDMTDEVQERPMGVIDPNLIDIDGVEYYRYVGSLTVPPCTEGVLWIINKKIATVSKEQVHAIREAVHDYAEQNARPLQLHNERVMELHGPNS</sequence>
<evidence type="ECO:0000256" key="5">
    <source>
        <dbReference type="ARBA" id="ARBA00012925"/>
    </source>
</evidence>
<feature type="domain" description="Alpha-carbonic anhydrase" evidence="11">
    <location>
        <begin position="187"/>
        <end position="425"/>
    </location>
</feature>
<dbReference type="AlphaFoldDB" id="A0A9D3WER5"/>
<evidence type="ECO:0000313" key="13">
    <source>
        <dbReference type="Proteomes" id="UP000828251"/>
    </source>
</evidence>
<dbReference type="InterPro" id="IPR018338">
    <property type="entry name" value="Carbonic_anhydrase_a-class_CS"/>
</dbReference>
<evidence type="ECO:0000256" key="4">
    <source>
        <dbReference type="ARBA" id="ARBA00006365"/>
    </source>
</evidence>
<dbReference type="GO" id="GO:0004089">
    <property type="term" value="F:carbonate dehydratase activity"/>
    <property type="evidence" value="ECO:0007669"/>
    <property type="project" value="UniProtKB-UniRule"/>
</dbReference>
<comment type="subcellular location">
    <subcellularLocation>
        <location evidence="3">Plastid</location>
        <location evidence="3">Chloroplast stroma</location>
    </subcellularLocation>
</comment>
<dbReference type="EMBL" id="JAIQCV010000002">
    <property type="protein sequence ID" value="KAH1123239.1"/>
    <property type="molecule type" value="Genomic_DNA"/>
</dbReference>
<dbReference type="InterPro" id="IPR023561">
    <property type="entry name" value="Carbonic_anhydrase_a-class"/>
</dbReference>
<proteinExistence type="inferred from homology"/>
<dbReference type="CDD" id="cd03124">
    <property type="entry name" value="alpha_CA_prokaryotic_like"/>
    <property type="match status" value="2"/>
</dbReference>
<dbReference type="Gene3D" id="3.10.200.10">
    <property type="entry name" value="Alpha carbonic anhydrase"/>
    <property type="match status" value="2"/>
</dbReference>